<dbReference type="Gene3D" id="1.20.1510.10">
    <property type="entry name" value="Cation efflux protein transmembrane domain"/>
    <property type="match status" value="1"/>
</dbReference>
<dbReference type="NCBIfam" id="TIGR01297">
    <property type="entry name" value="CDF"/>
    <property type="match status" value="1"/>
</dbReference>
<proteinExistence type="inferred from homology"/>
<comment type="similarity">
    <text evidence="2">Belongs to the cation diffusion facilitator (CDF) transporter (TC 2.A.4) family. SLC30A subfamily.</text>
</comment>
<keyword evidence="4 8" id="KW-0812">Transmembrane</keyword>
<dbReference type="GO" id="GO:0005886">
    <property type="term" value="C:plasma membrane"/>
    <property type="evidence" value="ECO:0007669"/>
    <property type="project" value="TreeGrafter"/>
</dbReference>
<feature type="transmembrane region" description="Helical" evidence="8">
    <location>
        <begin position="66"/>
        <end position="84"/>
    </location>
</feature>
<dbReference type="Pfam" id="PF01545">
    <property type="entry name" value="Cation_efflux"/>
    <property type="match status" value="1"/>
</dbReference>
<evidence type="ECO:0000256" key="4">
    <source>
        <dbReference type="ARBA" id="ARBA00022692"/>
    </source>
</evidence>
<evidence type="ECO:0000256" key="6">
    <source>
        <dbReference type="ARBA" id="ARBA00023065"/>
    </source>
</evidence>
<comment type="caution">
    <text evidence="11">The sequence shown here is derived from an EMBL/GenBank/DDBJ whole genome shotgun (WGS) entry which is preliminary data.</text>
</comment>
<evidence type="ECO:0000256" key="5">
    <source>
        <dbReference type="ARBA" id="ARBA00022989"/>
    </source>
</evidence>
<dbReference type="SUPFAM" id="SSF160240">
    <property type="entry name" value="Cation efflux protein cytoplasmic domain-like"/>
    <property type="match status" value="1"/>
</dbReference>
<dbReference type="InterPro" id="IPR027469">
    <property type="entry name" value="Cation_efflux_TMD_sf"/>
</dbReference>
<dbReference type="PANTHER" id="PTHR11562">
    <property type="entry name" value="CATION EFFLUX PROTEIN/ ZINC TRANSPORTER"/>
    <property type="match status" value="1"/>
</dbReference>
<keyword evidence="12" id="KW-1185">Reference proteome</keyword>
<keyword evidence="6" id="KW-0406">Ion transport</keyword>
<dbReference type="AlphaFoldDB" id="A0A5C8UP21"/>
<accession>A0A5C8UP21</accession>
<keyword evidence="5 8" id="KW-1133">Transmembrane helix</keyword>
<keyword evidence="7 8" id="KW-0472">Membrane</keyword>
<protein>
    <submittedName>
        <fullName evidence="11">Cation transporter</fullName>
    </submittedName>
</protein>
<dbReference type="EMBL" id="VRMG01000008">
    <property type="protein sequence ID" value="TXN29674.1"/>
    <property type="molecule type" value="Genomic_DNA"/>
</dbReference>
<evidence type="ECO:0000256" key="3">
    <source>
        <dbReference type="ARBA" id="ARBA00022448"/>
    </source>
</evidence>
<dbReference type="InterPro" id="IPR027470">
    <property type="entry name" value="Cation_efflux_CTD"/>
</dbReference>
<dbReference type="InterPro" id="IPR050681">
    <property type="entry name" value="CDF/SLC30A"/>
</dbReference>
<evidence type="ECO:0000259" key="10">
    <source>
        <dbReference type="Pfam" id="PF16916"/>
    </source>
</evidence>
<evidence type="ECO:0000313" key="11">
    <source>
        <dbReference type="EMBL" id="TXN29674.1"/>
    </source>
</evidence>
<feature type="transmembrane region" description="Helical" evidence="8">
    <location>
        <begin position="131"/>
        <end position="152"/>
    </location>
</feature>
<dbReference type="RefSeq" id="WP_147783718.1">
    <property type="nucleotide sequence ID" value="NZ_VRMG01000008.1"/>
</dbReference>
<dbReference type="InterPro" id="IPR002524">
    <property type="entry name" value="Cation_efflux"/>
</dbReference>
<dbReference type="Pfam" id="PF16916">
    <property type="entry name" value="ZT_dimer"/>
    <property type="match status" value="1"/>
</dbReference>
<gene>
    <name evidence="11" type="ORF">FVP33_10985</name>
</gene>
<feature type="transmembrane region" description="Helical" evidence="8">
    <location>
        <begin position="164"/>
        <end position="190"/>
    </location>
</feature>
<evidence type="ECO:0000313" key="12">
    <source>
        <dbReference type="Proteomes" id="UP000321379"/>
    </source>
</evidence>
<sequence>MDAAGGHDGGHAHSHGVDPVTGLGNRRRLGIAIGIVSAVLVIELVGALVSGSLALFADAGHMLSDLTGLVVALIATLMAARPATDKRTFGHRRAEVFAAFLNAAILLVVVAFVLIEAIGRLTGASAGAVQAPLMLTVAVVGAIANTAALLVLRGGAASSINMRAAYLEVLGDLVGSIAVVIAAVVILFTGFELADAIASLAIAALILPRAIMLMRDVLRVLSQGTPRGTDVDLIREHVLSKEGVVSVHDVHVWSITPGANVFSAHVVVEPYIFSENRTDRLLDALSECLKEHFDVAHSTFQLEPAEHAEHEVEQHR</sequence>
<feature type="domain" description="Cation efflux protein cytoplasmic" evidence="10">
    <location>
        <begin position="226"/>
        <end position="304"/>
    </location>
</feature>
<dbReference type="InterPro" id="IPR036837">
    <property type="entry name" value="Cation_efflux_CTD_sf"/>
</dbReference>
<feature type="transmembrane region" description="Helical" evidence="8">
    <location>
        <begin position="96"/>
        <end position="119"/>
    </location>
</feature>
<reference evidence="11 12" key="1">
    <citation type="submission" date="2019-08" db="EMBL/GenBank/DDBJ databases">
        <title>Bacterial whole genome sequence for Glaciihabitans sp. CHu50b-6-2.</title>
        <authorList>
            <person name="Jin L."/>
        </authorList>
    </citation>
    <scope>NUCLEOTIDE SEQUENCE [LARGE SCALE GENOMIC DNA]</scope>
    <source>
        <strain evidence="11 12">CHu50b-6-2</strain>
    </source>
</reference>
<comment type="subcellular location">
    <subcellularLocation>
        <location evidence="1">Membrane</location>
        <topology evidence="1">Multi-pass membrane protein</topology>
    </subcellularLocation>
</comment>
<dbReference type="PANTHER" id="PTHR11562:SF17">
    <property type="entry name" value="RE54080P-RELATED"/>
    <property type="match status" value="1"/>
</dbReference>
<name>A0A5C8UP21_9MICO</name>
<feature type="transmembrane region" description="Helical" evidence="8">
    <location>
        <begin position="196"/>
        <end position="214"/>
    </location>
</feature>
<dbReference type="InterPro" id="IPR058533">
    <property type="entry name" value="Cation_efflux_TM"/>
</dbReference>
<evidence type="ECO:0000256" key="2">
    <source>
        <dbReference type="ARBA" id="ARBA00008873"/>
    </source>
</evidence>
<dbReference type="SUPFAM" id="SSF161111">
    <property type="entry name" value="Cation efflux protein transmembrane domain-like"/>
    <property type="match status" value="1"/>
</dbReference>
<feature type="transmembrane region" description="Helical" evidence="8">
    <location>
        <begin position="29"/>
        <end position="54"/>
    </location>
</feature>
<organism evidence="11 12">
    <name type="scientific">Lacisediminihabitans profunda</name>
    <dbReference type="NCBI Taxonomy" id="2594790"/>
    <lineage>
        <taxon>Bacteria</taxon>
        <taxon>Bacillati</taxon>
        <taxon>Actinomycetota</taxon>
        <taxon>Actinomycetes</taxon>
        <taxon>Micrococcales</taxon>
        <taxon>Microbacteriaceae</taxon>
        <taxon>Lacisediminihabitans</taxon>
    </lineage>
</organism>
<evidence type="ECO:0000259" key="9">
    <source>
        <dbReference type="Pfam" id="PF01545"/>
    </source>
</evidence>
<dbReference type="GO" id="GO:0005385">
    <property type="term" value="F:zinc ion transmembrane transporter activity"/>
    <property type="evidence" value="ECO:0007669"/>
    <property type="project" value="TreeGrafter"/>
</dbReference>
<evidence type="ECO:0000256" key="1">
    <source>
        <dbReference type="ARBA" id="ARBA00004141"/>
    </source>
</evidence>
<feature type="domain" description="Cation efflux protein transmembrane" evidence="9">
    <location>
        <begin position="31"/>
        <end position="221"/>
    </location>
</feature>
<dbReference type="Proteomes" id="UP000321379">
    <property type="component" value="Unassembled WGS sequence"/>
</dbReference>
<keyword evidence="3" id="KW-0813">Transport</keyword>
<evidence type="ECO:0000256" key="8">
    <source>
        <dbReference type="SAM" id="Phobius"/>
    </source>
</evidence>
<evidence type="ECO:0000256" key="7">
    <source>
        <dbReference type="ARBA" id="ARBA00023136"/>
    </source>
</evidence>